<evidence type="ECO:0000313" key="7">
    <source>
        <dbReference type="Proteomes" id="UP000467840"/>
    </source>
</evidence>
<sequence>MEAKFVNLNNLPGILHQLLPGVGPGLLIGIGYVDPGKWAATVEGGARFGYDSVLPMLIFNFTAILCQYLSARIGWVGPAEAAKNLVYLVLRRTSAKNIVCLVLSWTLMNEPNLRSSQAASIKQAAHVLHLTCGIDMLQTQFQQKLQRQ</sequence>
<dbReference type="Pfam" id="PF01566">
    <property type="entry name" value="Nramp"/>
    <property type="match status" value="1"/>
</dbReference>
<dbReference type="InterPro" id="IPR001046">
    <property type="entry name" value="NRAMP_fam"/>
</dbReference>
<gene>
    <name evidence="6" type="ORF">GH714_028095</name>
</gene>
<evidence type="ECO:0000256" key="4">
    <source>
        <dbReference type="ARBA" id="ARBA00022989"/>
    </source>
</evidence>
<evidence type="ECO:0000256" key="2">
    <source>
        <dbReference type="ARBA" id="ARBA00009965"/>
    </source>
</evidence>
<dbReference type="AlphaFoldDB" id="A0A6A6MFQ7"/>
<evidence type="ECO:0000313" key="6">
    <source>
        <dbReference type="EMBL" id="KAF2312114.1"/>
    </source>
</evidence>
<comment type="similarity">
    <text evidence="2">Belongs to the NRAMP (TC 2.A.55) family.</text>
</comment>
<dbReference type="Proteomes" id="UP000467840">
    <property type="component" value="Chromosome 14"/>
</dbReference>
<organism evidence="6 7">
    <name type="scientific">Hevea brasiliensis</name>
    <name type="common">Para rubber tree</name>
    <name type="synonym">Siphonia brasiliensis</name>
    <dbReference type="NCBI Taxonomy" id="3981"/>
    <lineage>
        <taxon>Eukaryota</taxon>
        <taxon>Viridiplantae</taxon>
        <taxon>Streptophyta</taxon>
        <taxon>Embryophyta</taxon>
        <taxon>Tracheophyta</taxon>
        <taxon>Spermatophyta</taxon>
        <taxon>Magnoliopsida</taxon>
        <taxon>eudicotyledons</taxon>
        <taxon>Gunneridae</taxon>
        <taxon>Pentapetalae</taxon>
        <taxon>rosids</taxon>
        <taxon>fabids</taxon>
        <taxon>Malpighiales</taxon>
        <taxon>Euphorbiaceae</taxon>
        <taxon>Crotonoideae</taxon>
        <taxon>Micrandreae</taxon>
        <taxon>Hevea</taxon>
    </lineage>
</organism>
<dbReference type="GO" id="GO:0015086">
    <property type="term" value="F:cadmium ion transmembrane transporter activity"/>
    <property type="evidence" value="ECO:0007669"/>
    <property type="project" value="TreeGrafter"/>
</dbReference>
<proteinExistence type="inferred from homology"/>
<comment type="caution">
    <text evidence="6">The sequence shown here is derived from an EMBL/GenBank/DDBJ whole genome shotgun (WGS) entry which is preliminary data.</text>
</comment>
<keyword evidence="3" id="KW-0812">Transmembrane</keyword>
<keyword evidence="5" id="KW-0472">Membrane</keyword>
<reference evidence="6 7" key="1">
    <citation type="journal article" date="2020" name="Mol. Plant">
        <title>The Chromosome-Based Rubber Tree Genome Provides New Insights into Spurge Genome Evolution and Rubber Biosynthesis.</title>
        <authorList>
            <person name="Liu J."/>
            <person name="Shi C."/>
            <person name="Shi C.C."/>
            <person name="Li W."/>
            <person name="Zhang Q.J."/>
            <person name="Zhang Y."/>
            <person name="Li K."/>
            <person name="Lu H.F."/>
            <person name="Shi C."/>
            <person name="Zhu S.T."/>
            <person name="Xiao Z.Y."/>
            <person name="Nan H."/>
            <person name="Yue Y."/>
            <person name="Zhu X.G."/>
            <person name="Wu Y."/>
            <person name="Hong X.N."/>
            <person name="Fan G.Y."/>
            <person name="Tong Y."/>
            <person name="Zhang D."/>
            <person name="Mao C.L."/>
            <person name="Liu Y.L."/>
            <person name="Hao S.J."/>
            <person name="Liu W.Q."/>
            <person name="Lv M.Q."/>
            <person name="Zhang H.B."/>
            <person name="Liu Y."/>
            <person name="Hu-Tang G.R."/>
            <person name="Wang J.P."/>
            <person name="Wang J.H."/>
            <person name="Sun Y.H."/>
            <person name="Ni S.B."/>
            <person name="Chen W.B."/>
            <person name="Zhang X.C."/>
            <person name="Jiao Y.N."/>
            <person name="Eichler E.E."/>
            <person name="Li G.H."/>
            <person name="Liu X."/>
            <person name="Gao L.Z."/>
        </authorList>
    </citation>
    <scope>NUCLEOTIDE SEQUENCE [LARGE SCALE GENOMIC DNA]</scope>
    <source>
        <strain evidence="7">cv. GT1</strain>
        <tissue evidence="6">Leaf</tissue>
    </source>
</reference>
<keyword evidence="4" id="KW-1133">Transmembrane helix</keyword>
<dbReference type="GO" id="GO:0005384">
    <property type="term" value="F:manganese ion transmembrane transporter activity"/>
    <property type="evidence" value="ECO:0007669"/>
    <property type="project" value="TreeGrafter"/>
</dbReference>
<evidence type="ECO:0000256" key="5">
    <source>
        <dbReference type="ARBA" id="ARBA00023136"/>
    </source>
</evidence>
<comment type="subcellular location">
    <subcellularLocation>
        <location evidence="1">Membrane</location>
        <topology evidence="1">Multi-pass membrane protein</topology>
    </subcellularLocation>
</comment>
<name>A0A6A6MFQ7_HEVBR</name>
<dbReference type="PANTHER" id="PTHR11706:SF75">
    <property type="entry name" value="ETHYLENE-INSENSITIVE PROTEIN 2"/>
    <property type="match status" value="1"/>
</dbReference>
<dbReference type="GO" id="GO:0034755">
    <property type="term" value="P:iron ion transmembrane transport"/>
    <property type="evidence" value="ECO:0007669"/>
    <property type="project" value="TreeGrafter"/>
</dbReference>
<dbReference type="EMBL" id="JAAGAX010000006">
    <property type="protein sequence ID" value="KAF2312114.1"/>
    <property type="molecule type" value="Genomic_DNA"/>
</dbReference>
<accession>A0A6A6MFQ7</accession>
<evidence type="ECO:0000256" key="3">
    <source>
        <dbReference type="ARBA" id="ARBA00022692"/>
    </source>
</evidence>
<keyword evidence="7" id="KW-1185">Reference proteome</keyword>
<protein>
    <submittedName>
        <fullName evidence="6">Uncharacterized protein</fullName>
    </submittedName>
</protein>
<dbReference type="PANTHER" id="PTHR11706">
    <property type="entry name" value="SOLUTE CARRIER PROTEIN FAMILY 11 MEMBER"/>
    <property type="match status" value="1"/>
</dbReference>
<dbReference type="GO" id="GO:0005886">
    <property type="term" value="C:plasma membrane"/>
    <property type="evidence" value="ECO:0007669"/>
    <property type="project" value="TreeGrafter"/>
</dbReference>
<evidence type="ECO:0000256" key="1">
    <source>
        <dbReference type="ARBA" id="ARBA00004141"/>
    </source>
</evidence>